<feature type="compositionally biased region" description="Acidic residues" evidence="7">
    <location>
        <begin position="802"/>
        <end position="813"/>
    </location>
</feature>
<dbReference type="InterPro" id="IPR001680">
    <property type="entry name" value="WD40_rpt"/>
</dbReference>
<dbReference type="InterPro" id="IPR022100">
    <property type="entry name" value="WDHD1/CFT4_beta-prop_2nd"/>
</dbReference>
<evidence type="ECO:0000259" key="10">
    <source>
        <dbReference type="Pfam" id="PF24817"/>
    </source>
</evidence>
<dbReference type="InterPro" id="IPR048591">
    <property type="entry name" value="WDHD1/CFT4_hel"/>
</dbReference>
<gene>
    <name evidence="11" type="primary">wdhd1</name>
    <name evidence="11" type="ORF">FJT64_002542</name>
</gene>
<feature type="coiled-coil region" evidence="6">
    <location>
        <begin position="695"/>
        <end position="722"/>
    </location>
</feature>
<feature type="compositionally biased region" description="Low complexity" evidence="7">
    <location>
        <begin position="391"/>
        <end position="420"/>
    </location>
</feature>
<sequence>MTAAARTYVRYAHPEGRVGLAYLGGGERLATAGADGELRLWTGVEDDDPESFPLGETLTALAAAGERLVVGTDAHAVALLRLPELSADGVLTRYTAPVTDICAAGALVASAGCDMLVRVCSLDGERQLELDGFGAPVLSVALSPSAAVLLTTCCDGKVTFWDARSGRRLAAHALLAVSNDVSTAPSPARPSWSPDGRSAAVPVGDGVRLFGGDDWSERRRLSSELITRPVTACAFSPCGRFVAAATADGLLLEWRLAGDGPARQLDRHEGRLRVNTLCWHPDGDRLAFTDNAGQLGVTSNVRAGRAAAPAAAADPDALMDIDSLQDAIDDDDDRDLLEAALDGEKNTLDDPKLIDDDDEEDDNVISLRKIKAESGFLSDADGEPTDGATEARPSAAPAAARPAPAPRGPAFAEPQPAFQPGSTPAHLERRFMVWNAVGVVTAHEADSIDVEFHDSAVHHPLHLRNTLGHTLAALSERALLLAAPAQDDAPAKLQCLHFSSWDSNKEWYLDLADGEEPEAVALGADWLAVATSRRLLRVLTLTGVQLRVLSLCGRPVCLAGWEDRLLVVHHAGTGLPGEQSLAAQLLSAAGRRPPSLAPAPVPVPLAPQSRLVWAGFSDQGTPCVADSSGALRLLTGRQGAAWTPLEAPHPGADHLFVVGVSELEQTARGLLCRGSRYPAVLPRPVLSVLPLRLPLAEADSARGKLEEEAARARLLLDTLSRLDAAGFETEEAAVEPRRARAAALTQLFALAVRTDREHRALDVAAQMEQVATVEAVAGYASRQRRAVLAQRLMELAQTLADAPDDDDEPEPAAEDWAPRAAAERAPSERVAEPERVPRRAQTPDQLSEGEEEEGGEDGPPPVPVLPEIAGEVG</sequence>
<feature type="domain" description="WDHD1 first WD40" evidence="10">
    <location>
        <begin position="10"/>
        <end position="297"/>
    </location>
</feature>
<keyword evidence="11" id="KW-0238">DNA-binding</keyword>
<proteinExistence type="predicted"/>
<evidence type="ECO:0000256" key="2">
    <source>
        <dbReference type="ARBA" id="ARBA00022574"/>
    </source>
</evidence>
<dbReference type="GO" id="GO:0003682">
    <property type="term" value="F:chromatin binding"/>
    <property type="evidence" value="ECO:0007669"/>
    <property type="project" value="TreeGrafter"/>
</dbReference>
<dbReference type="PANTHER" id="PTHR19932:SF10">
    <property type="entry name" value="WD REPEAT AND HMG-BOX DNA-BINDING PROTEIN 1"/>
    <property type="match status" value="1"/>
</dbReference>
<feature type="compositionally biased region" description="Basic and acidic residues" evidence="7">
    <location>
        <begin position="342"/>
        <end position="354"/>
    </location>
</feature>
<feature type="region of interest" description="Disordered" evidence="7">
    <location>
        <begin position="376"/>
        <end position="421"/>
    </location>
</feature>
<comment type="caution">
    <text evidence="11">The sequence shown here is derived from an EMBL/GenBank/DDBJ whole genome shotgun (WGS) entry which is preliminary data.</text>
</comment>
<dbReference type="InterPro" id="IPR057646">
    <property type="entry name" value="WD40_WDHD1_1st"/>
</dbReference>
<keyword evidence="2 5" id="KW-0853">WD repeat</keyword>
<evidence type="ECO:0000259" key="8">
    <source>
        <dbReference type="Pfam" id="PF12341"/>
    </source>
</evidence>
<reference evidence="11 12" key="1">
    <citation type="submission" date="2019-07" db="EMBL/GenBank/DDBJ databases">
        <title>Draft genome assembly of a fouling barnacle, Amphibalanus amphitrite (Darwin, 1854): The first reference genome for Thecostraca.</title>
        <authorList>
            <person name="Kim W."/>
        </authorList>
    </citation>
    <scope>NUCLEOTIDE SEQUENCE [LARGE SCALE GENOMIC DNA]</scope>
    <source>
        <strain evidence="11">SNU_AA5</strain>
        <tissue evidence="11">Soma without cirri and trophi</tissue>
    </source>
</reference>
<organism evidence="11 12">
    <name type="scientific">Amphibalanus amphitrite</name>
    <name type="common">Striped barnacle</name>
    <name type="synonym">Balanus amphitrite</name>
    <dbReference type="NCBI Taxonomy" id="1232801"/>
    <lineage>
        <taxon>Eukaryota</taxon>
        <taxon>Metazoa</taxon>
        <taxon>Ecdysozoa</taxon>
        <taxon>Arthropoda</taxon>
        <taxon>Crustacea</taxon>
        <taxon>Multicrustacea</taxon>
        <taxon>Cirripedia</taxon>
        <taxon>Thoracica</taxon>
        <taxon>Thoracicalcarea</taxon>
        <taxon>Balanomorpha</taxon>
        <taxon>Balanoidea</taxon>
        <taxon>Balanidae</taxon>
        <taxon>Amphibalaninae</taxon>
        <taxon>Amphibalanus</taxon>
    </lineage>
</organism>
<dbReference type="Proteomes" id="UP000440578">
    <property type="component" value="Unassembled WGS sequence"/>
</dbReference>
<dbReference type="Pfam" id="PF20946">
    <property type="entry name" value="Ctf4_C"/>
    <property type="match status" value="1"/>
</dbReference>
<evidence type="ECO:0000313" key="12">
    <source>
        <dbReference type="Proteomes" id="UP000440578"/>
    </source>
</evidence>
<keyword evidence="6" id="KW-0175">Coiled coil</keyword>
<dbReference type="GO" id="GO:0006261">
    <property type="term" value="P:DNA-templated DNA replication"/>
    <property type="evidence" value="ECO:0007669"/>
    <property type="project" value="TreeGrafter"/>
</dbReference>
<dbReference type="AlphaFoldDB" id="A0A6A4WSN6"/>
<evidence type="ECO:0000259" key="9">
    <source>
        <dbReference type="Pfam" id="PF20946"/>
    </source>
</evidence>
<evidence type="ECO:0000256" key="1">
    <source>
        <dbReference type="ARBA" id="ARBA00004123"/>
    </source>
</evidence>
<keyword evidence="4" id="KW-0539">Nucleus</keyword>
<protein>
    <submittedName>
        <fullName evidence="11">WD repeat and HMG-box DNA-binding protein 1</fullName>
    </submittedName>
</protein>
<feature type="region of interest" description="Disordered" evidence="7">
    <location>
        <begin position="800"/>
        <end position="873"/>
    </location>
</feature>
<evidence type="ECO:0000313" key="11">
    <source>
        <dbReference type="EMBL" id="KAF0305642.1"/>
    </source>
</evidence>
<dbReference type="InterPro" id="IPR019775">
    <property type="entry name" value="WD40_repeat_CS"/>
</dbReference>
<evidence type="ECO:0000256" key="3">
    <source>
        <dbReference type="ARBA" id="ARBA00022737"/>
    </source>
</evidence>
<dbReference type="PROSITE" id="PS00678">
    <property type="entry name" value="WD_REPEATS_1"/>
    <property type="match status" value="1"/>
</dbReference>
<dbReference type="PROSITE" id="PS50082">
    <property type="entry name" value="WD_REPEATS_2"/>
    <property type="match status" value="2"/>
</dbReference>
<dbReference type="SMART" id="SM00320">
    <property type="entry name" value="WD40"/>
    <property type="match status" value="5"/>
</dbReference>
<dbReference type="PROSITE" id="PS50294">
    <property type="entry name" value="WD_REPEATS_REGION"/>
    <property type="match status" value="1"/>
</dbReference>
<dbReference type="Pfam" id="PF12341">
    <property type="entry name" value="Mcl1_mid"/>
    <property type="match status" value="1"/>
</dbReference>
<dbReference type="SUPFAM" id="SSF50978">
    <property type="entry name" value="WD40 repeat-like"/>
    <property type="match status" value="1"/>
</dbReference>
<dbReference type="PANTHER" id="PTHR19932">
    <property type="entry name" value="WD REPEAT AND HMG-BOX DNA BINDING PROTEIN"/>
    <property type="match status" value="1"/>
</dbReference>
<name>A0A6A4WSN6_AMPAM</name>
<dbReference type="GO" id="GO:0043596">
    <property type="term" value="C:nuclear replication fork"/>
    <property type="evidence" value="ECO:0007669"/>
    <property type="project" value="TreeGrafter"/>
</dbReference>
<dbReference type="Pfam" id="PF24817">
    <property type="entry name" value="WD40_WDHD1_1st"/>
    <property type="match status" value="1"/>
</dbReference>
<evidence type="ECO:0000256" key="5">
    <source>
        <dbReference type="PROSITE-ProRule" id="PRU00221"/>
    </source>
</evidence>
<dbReference type="EMBL" id="VIIS01000736">
    <property type="protein sequence ID" value="KAF0305642.1"/>
    <property type="molecule type" value="Genomic_DNA"/>
</dbReference>
<feature type="compositionally biased region" description="Basic and acidic residues" evidence="7">
    <location>
        <begin position="821"/>
        <end position="837"/>
    </location>
</feature>
<evidence type="ECO:0000256" key="6">
    <source>
        <dbReference type="SAM" id="Coils"/>
    </source>
</evidence>
<comment type="subcellular location">
    <subcellularLocation>
        <location evidence="1">Nucleus</location>
    </subcellularLocation>
</comment>
<dbReference type="GO" id="GO:0006281">
    <property type="term" value="P:DNA repair"/>
    <property type="evidence" value="ECO:0007669"/>
    <property type="project" value="TreeGrafter"/>
</dbReference>
<accession>A0A6A4WSN6</accession>
<feature type="domain" description="WDHD1/CFT4 helical bundle" evidence="9">
    <location>
        <begin position="703"/>
        <end position="799"/>
    </location>
</feature>
<keyword evidence="3" id="KW-0677">Repeat</keyword>
<dbReference type="GO" id="GO:0003677">
    <property type="term" value="F:DNA binding"/>
    <property type="evidence" value="ECO:0007669"/>
    <property type="project" value="UniProtKB-KW"/>
</dbReference>
<dbReference type="Gene3D" id="2.130.10.10">
    <property type="entry name" value="YVTN repeat-like/Quinoprotein amine dehydrogenase"/>
    <property type="match status" value="2"/>
</dbReference>
<feature type="domain" description="WDHD1/CFT4 second beta-propeller" evidence="8">
    <location>
        <begin position="417"/>
        <end position="695"/>
    </location>
</feature>
<dbReference type="InterPro" id="IPR036322">
    <property type="entry name" value="WD40_repeat_dom_sf"/>
</dbReference>
<evidence type="ECO:0000256" key="4">
    <source>
        <dbReference type="ARBA" id="ARBA00023242"/>
    </source>
</evidence>
<dbReference type="InterPro" id="IPR015943">
    <property type="entry name" value="WD40/YVTN_repeat-like_dom_sf"/>
</dbReference>
<keyword evidence="12" id="KW-1185">Reference proteome</keyword>
<feature type="repeat" description="WD" evidence="5">
    <location>
        <begin position="10"/>
        <end position="41"/>
    </location>
</feature>
<dbReference type="OrthoDB" id="427368at2759"/>
<feature type="compositionally biased region" description="Acidic residues" evidence="7">
    <location>
        <begin position="847"/>
        <end position="856"/>
    </location>
</feature>
<evidence type="ECO:0000256" key="7">
    <source>
        <dbReference type="SAM" id="MobiDB-lite"/>
    </source>
</evidence>
<feature type="region of interest" description="Disordered" evidence="7">
    <location>
        <begin position="339"/>
        <end position="360"/>
    </location>
</feature>
<feature type="repeat" description="WD" evidence="5">
    <location>
        <begin position="130"/>
        <end position="171"/>
    </location>
</feature>
<dbReference type="GO" id="GO:0000278">
    <property type="term" value="P:mitotic cell cycle"/>
    <property type="evidence" value="ECO:0007669"/>
    <property type="project" value="TreeGrafter"/>
</dbReference>